<gene>
    <name evidence="1" type="ORF">M378DRAFT_165677</name>
</gene>
<dbReference type="EMBL" id="KN818270">
    <property type="protein sequence ID" value="KIL62469.1"/>
    <property type="molecule type" value="Genomic_DNA"/>
</dbReference>
<proteinExistence type="predicted"/>
<name>A0A0C2T7A6_AMAMK</name>
<protein>
    <submittedName>
        <fullName evidence="1">Uncharacterized protein</fullName>
    </submittedName>
</protein>
<dbReference type="InParanoid" id="A0A0C2T7A6"/>
<dbReference type="Proteomes" id="UP000054549">
    <property type="component" value="Unassembled WGS sequence"/>
</dbReference>
<organism evidence="1 2">
    <name type="scientific">Amanita muscaria (strain Koide BX008)</name>
    <dbReference type="NCBI Taxonomy" id="946122"/>
    <lineage>
        <taxon>Eukaryota</taxon>
        <taxon>Fungi</taxon>
        <taxon>Dikarya</taxon>
        <taxon>Basidiomycota</taxon>
        <taxon>Agaricomycotina</taxon>
        <taxon>Agaricomycetes</taxon>
        <taxon>Agaricomycetidae</taxon>
        <taxon>Agaricales</taxon>
        <taxon>Pluteineae</taxon>
        <taxon>Amanitaceae</taxon>
        <taxon>Amanita</taxon>
    </lineage>
</organism>
<accession>A0A0C2T7A6</accession>
<dbReference type="HOGENOM" id="CLU_3105880_0_0_1"/>
<evidence type="ECO:0000313" key="2">
    <source>
        <dbReference type="Proteomes" id="UP000054549"/>
    </source>
</evidence>
<reference evidence="1 2" key="1">
    <citation type="submission" date="2014-04" db="EMBL/GenBank/DDBJ databases">
        <title>Evolutionary Origins and Diversification of the Mycorrhizal Mutualists.</title>
        <authorList>
            <consortium name="DOE Joint Genome Institute"/>
            <consortium name="Mycorrhizal Genomics Consortium"/>
            <person name="Kohler A."/>
            <person name="Kuo A."/>
            <person name="Nagy L.G."/>
            <person name="Floudas D."/>
            <person name="Copeland A."/>
            <person name="Barry K.W."/>
            <person name="Cichocki N."/>
            <person name="Veneault-Fourrey C."/>
            <person name="LaButti K."/>
            <person name="Lindquist E.A."/>
            <person name="Lipzen A."/>
            <person name="Lundell T."/>
            <person name="Morin E."/>
            <person name="Murat C."/>
            <person name="Riley R."/>
            <person name="Ohm R."/>
            <person name="Sun H."/>
            <person name="Tunlid A."/>
            <person name="Henrissat B."/>
            <person name="Grigoriev I.V."/>
            <person name="Hibbett D.S."/>
            <person name="Martin F."/>
        </authorList>
    </citation>
    <scope>NUCLEOTIDE SEQUENCE [LARGE SCALE GENOMIC DNA]</scope>
    <source>
        <strain evidence="1 2">Koide BX008</strain>
    </source>
</reference>
<keyword evidence="2" id="KW-1185">Reference proteome</keyword>
<dbReference type="AlphaFoldDB" id="A0A0C2T7A6"/>
<sequence>MLQISLCFGHDLKPVINGQLRTAVAQHALAHGQSSTYSRKQSIQKLSRLQE</sequence>
<evidence type="ECO:0000313" key="1">
    <source>
        <dbReference type="EMBL" id="KIL62469.1"/>
    </source>
</evidence>